<dbReference type="Proteomes" id="UP001501326">
    <property type="component" value="Unassembled WGS sequence"/>
</dbReference>
<protein>
    <recommendedName>
        <fullName evidence="2">AAA+ ATPase domain-containing protein</fullName>
    </recommendedName>
</protein>
<keyword evidence="4" id="KW-1185">Reference proteome</keyword>
<evidence type="ECO:0000256" key="1">
    <source>
        <dbReference type="SAM" id="MobiDB-lite"/>
    </source>
</evidence>
<proteinExistence type="predicted"/>
<dbReference type="InterPro" id="IPR027417">
    <property type="entry name" value="P-loop_NTPase"/>
</dbReference>
<evidence type="ECO:0000259" key="2">
    <source>
        <dbReference type="SMART" id="SM00382"/>
    </source>
</evidence>
<name>A0ABN3UPQ3_9MICO</name>
<dbReference type="InterPro" id="IPR003593">
    <property type="entry name" value="AAA+_ATPase"/>
</dbReference>
<dbReference type="EMBL" id="BAAARN010000002">
    <property type="protein sequence ID" value="GAA2736913.1"/>
    <property type="molecule type" value="Genomic_DNA"/>
</dbReference>
<feature type="compositionally biased region" description="Low complexity" evidence="1">
    <location>
        <begin position="1053"/>
        <end position="1068"/>
    </location>
</feature>
<dbReference type="SUPFAM" id="SSF52540">
    <property type="entry name" value="P-loop containing nucleoside triphosphate hydrolases"/>
    <property type="match status" value="1"/>
</dbReference>
<comment type="caution">
    <text evidence="3">The sequence shown here is derived from an EMBL/GenBank/DDBJ whole genome shotgun (WGS) entry which is preliminary data.</text>
</comment>
<feature type="domain" description="AAA+ ATPase" evidence="2">
    <location>
        <begin position="294"/>
        <end position="455"/>
    </location>
</feature>
<feature type="region of interest" description="Disordered" evidence="1">
    <location>
        <begin position="1546"/>
        <end position="1566"/>
    </location>
</feature>
<feature type="region of interest" description="Disordered" evidence="1">
    <location>
        <begin position="841"/>
        <end position="902"/>
    </location>
</feature>
<sequence>MEHMSSTSSKDPIPSDGERNALVGYSAQFVLAAKVVHRYIPTLQWIRVADPSAGVADDFQFVAAGHRHALQVKWSQYPNTFNFSDLLGSVDGKPSLFAALAEAWKRLRNEWDGPLTVHLCTNNFPSIAKPRAKSALATATDTPQHFAAFLSRSFVPVQEHLRLNPKDGWAQIAILDLVTSWSEAWTTIKDGCGLTENELADFLREFDLAFIPLDHSDLLPPRAINDQNHLAATLQRIVVDPVRIVQLDRAELMVRLDWSSRTRYQNPHRFPVPDTYTANSAARIALEDALACHQNGYVALIGPPGCGKSTLVEKVSVAGRLIRYYAFVPDAPDPLSGRGEARSFLHDLSLALEEGGIYREGFGADLAGQRAVLFDQLARAGEAYLKDGTRTTIVVDGLDHISREQNPARSLLDELPSPAALPLGVCVVLGSQTTSILPAPVREALDDDSDGPRVVDVPPLADDEVVSIATMAGVEDWMLPGQLEDLVEISEGHPLVLTYLIQDLRNLEAEPNEEARRLLAGHMLSGAYEYRGSIDQRYRHYLGSLAKDDEDVFAILGTVCRLRIPVDLEWLETWVEAAAVTRFVSLTHTFFRREANEWTFIHNSFRRFLVDQTAMVGGQVRDWKSRQLHEQLAEQCAASMDWPQYRDEELAQRYLAGQFDQVLKVATPAGLRASLFAGRPYGVVRDQAVVVLRASAEAQDYRALNRSLMFLNELHQRDYVVEADAMAKVMSYVDPERAVEHVVQGRTLRIKAPAALEVAAGLAADNFLESAEAILRAVGGLQGLAADLGRAHGRGHEWASSVADWAEVVWHRSGLDRVLHELDHLLPFPEPLVEATSTGIRAETNDGGVPSASSGDDGSDHLTVGHPVSDPAQVSAGDDPASDPAGNAPDFPPGNPVTDPAYAVDEGAAEHPAEDPAESPVDNTVDAVDQEGAEPIDGSAEATDAVGGAGRTALMVDDERWRAERQARDAREARAAVISARNAVHARCFDLADSVRDGDALSLLAKRINAESSPDWRARMHVVAARTAQQDGDPAEVLRQVQLLLAIEGPVHSKSSAPSPVAAPMPAAQEPNADVSSGAAEGAEPVVDTHRVVDAHHTNPPANVAGAVDADIEEDEEEVTPPRRRLSLNLRVVAANALALSGQAHTDEFRDLLPPETMPAWPDYVGSSDGLESYRTMLLVLRMRALHHLIDIYDTIPDGGLEVPAAAHDPARTRLVAALTNVAQLEAQAVAASMGFAENPDVPAFAEPVIRLLELPGTTTRDWTGWYRIPEAGIELITSLVPLAYRCGGKAQLERLLAQFKRAWDNTDRAAYWPARRRVAVIRAAAACGEATEWCRAELDQAEALVVDEGDPHGRAATWLEVARARTDTADFENAMAAVGRAHRDGWGPGQHDRDQQLVAWLSWLTETADLGAIDQATFLEDACVYAARLLGATDEADQQASEAAGDLITAVFRRDARLATNMAETLCDRGVITEPDTITALLCGAAQRADVDPELVASLLTDLLMPLSPDTPYDLEEVLLGRCTDKAELTERFAHARSLWSVPDSRTAGEDAARPPASPPTVTEEVPNLPLATILGQMRSHKDPNVAADTAQRWSHSLNQFTDSTPSAVAVAVLEQAERLELSNLDVARAAGIASRAGATDRAREALGRILARITPYGWQRNWDGGSRIQVFEAAVRGGSRDLVDLAARDLVGLIASKAIVGEFLPRDLKRFAKMFGGTDLVSQCWPDIRDYLDVFAPASDELDELRPSTADNPESELIAWTTQHLGHPIRIIDFGVRRVLARNYAQHQSDIELALAESVSSGGWLAEAALHVLVRAGAERATAATDPAANPATPAGLSPALTTALQNAAVSDDAINRHLAAQALGLNGLQPAPAPAADLSPLYRMELPPLPKRETPELDRRGVPFVDSSNPQQVIAPYDEVLRGIADDVGISARNLYYRAALLGRTKPDLWTGGGHNAHFARLSRRGTRHAYRPWAYMIGRRGCSRVIAELIDARVLPYGLRSPWFSVLFDDALNWITPRPLDRTTPLPWRAPDSKDYASEEWCGEAESAAGHYAAHFADNHVISEDSVWRWLTWETPEEKRRVRTQHRKPATSSLFIAKPGPTIEMTVYDATRYPALPDLTWSHEELVVRGRPYHSDPELVEWLALHPAVADALGWVKSETVFEWIGSDGDWRAQSIFRVRGQLSHEPPSKVTCAEVWQVVLSDQGWLELSARFTTLERTVKVNRVLKADQRGRRGRLEKNATATIPDTP</sequence>
<evidence type="ECO:0000313" key="4">
    <source>
        <dbReference type="Proteomes" id="UP001501326"/>
    </source>
</evidence>
<gene>
    <name evidence="3" type="ORF">GCM10009867_22480</name>
</gene>
<organism evidence="3 4">
    <name type="scientific">Pedococcus aerophilus</name>
    <dbReference type="NCBI Taxonomy" id="436356"/>
    <lineage>
        <taxon>Bacteria</taxon>
        <taxon>Bacillati</taxon>
        <taxon>Actinomycetota</taxon>
        <taxon>Actinomycetes</taxon>
        <taxon>Micrococcales</taxon>
        <taxon>Intrasporangiaceae</taxon>
        <taxon>Pedococcus</taxon>
    </lineage>
</organism>
<dbReference type="SMART" id="SM00382">
    <property type="entry name" value="AAA"/>
    <property type="match status" value="1"/>
</dbReference>
<reference evidence="3 4" key="1">
    <citation type="journal article" date="2019" name="Int. J. Syst. Evol. Microbiol.">
        <title>The Global Catalogue of Microorganisms (GCM) 10K type strain sequencing project: providing services to taxonomists for standard genome sequencing and annotation.</title>
        <authorList>
            <consortium name="The Broad Institute Genomics Platform"/>
            <consortium name="The Broad Institute Genome Sequencing Center for Infectious Disease"/>
            <person name="Wu L."/>
            <person name="Ma J."/>
        </authorList>
    </citation>
    <scope>NUCLEOTIDE SEQUENCE [LARGE SCALE GENOMIC DNA]</scope>
    <source>
        <strain evidence="3 4">JCM 16378</strain>
    </source>
</reference>
<accession>A0ABN3UPQ3</accession>
<evidence type="ECO:0000313" key="3">
    <source>
        <dbReference type="EMBL" id="GAA2736913.1"/>
    </source>
</evidence>
<dbReference type="RefSeq" id="WP_344193383.1">
    <property type="nucleotide sequence ID" value="NZ_BAAARN010000002.1"/>
</dbReference>
<feature type="region of interest" description="Disordered" evidence="1">
    <location>
        <begin position="1052"/>
        <end position="1078"/>
    </location>
</feature>